<evidence type="ECO:0000313" key="2">
    <source>
        <dbReference type="Proteomes" id="UP001431131"/>
    </source>
</evidence>
<dbReference type="RefSeq" id="WP_240256033.1">
    <property type="nucleotide sequence ID" value="NZ_JAKTTI010000018.1"/>
</dbReference>
<dbReference type="EMBL" id="JAKTTI010000018">
    <property type="protein sequence ID" value="MCH1626113.1"/>
    <property type="molecule type" value="Genomic_DNA"/>
</dbReference>
<dbReference type="Proteomes" id="UP001431131">
    <property type="component" value="Unassembled WGS sequence"/>
</dbReference>
<comment type="caution">
    <text evidence="1">The sequence shown here is derived from an EMBL/GenBank/DDBJ whole genome shotgun (WGS) entry which is preliminary data.</text>
</comment>
<proteinExistence type="predicted"/>
<organism evidence="1 2">
    <name type="scientific">Fredinandcohnia quinoae</name>
    <dbReference type="NCBI Taxonomy" id="2918902"/>
    <lineage>
        <taxon>Bacteria</taxon>
        <taxon>Bacillati</taxon>
        <taxon>Bacillota</taxon>
        <taxon>Bacilli</taxon>
        <taxon>Bacillales</taxon>
        <taxon>Bacillaceae</taxon>
        <taxon>Fredinandcohnia</taxon>
    </lineage>
</organism>
<keyword evidence="2" id="KW-1185">Reference proteome</keyword>
<gene>
    <name evidence="1" type="ORF">MJG50_12300</name>
</gene>
<sequence>MIPHFNSKLEFLTFLSTECIRNMKNIEFNHPQVFGIQKAYESTLNYLAKKEEASGGCHLISAMLHILLTEQGIENELVIGEVEDYETNTQFSHSWVEIEGKVFDPAVMHTLDGNVHPPVYNGVKLTLEPLTMEYGVSIDEEALDRDAKHLLDKSVTAYLDAIKDYGYPKNYLWDEILKVGIGIMGFTNLSRLRKKYDTHYRVLKTKGIEAQEVSDDVKM</sequence>
<reference evidence="1" key="1">
    <citation type="submission" date="2022-02" db="EMBL/GenBank/DDBJ databases">
        <title>Fredinandcohnia quinoae sp. nov. isolated from Chenopodium quinoa seeds.</title>
        <authorList>
            <person name="Saati-Santamaria Z."/>
            <person name="Flores-Felix J.D."/>
            <person name="Igual J.M."/>
            <person name="Velazquez E."/>
            <person name="Garcia-Fraile P."/>
            <person name="Martinez-Molina E."/>
        </authorList>
    </citation>
    <scope>NUCLEOTIDE SEQUENCE</scope>
    <source>
        <strain evidence="1">SECRCQ15</strain>
    </source>
</reference>
<evidence type="ECO:0000313" key="1">
    <source>
        <dbReference type="EMBL" id="MCH1626113.1"/>
    </source>
</evidence>
<protein>
    <submittedName>
        <fullName evidence="1">Lasso peptide biosynthesis protein</fullName>
    </submittedName>
</protein>
<name>A0AAW5E1B0_9BACI</name>
<dbReference type="AlphaFoldDB" id="A0AAW5E1B0"/>
<accession>A0AAW5E1B0</accession>